<dbReference type="Gene3D" id="1.20.1560.10">
    <property type="entry name" value="ABC transporter type 1, transmembrane domain"/>
    <property type="match status" value="1"/>
</dbReference>
<evidence type="ECO:0000313" key="11">
    <source>
        <dbReference type="Proteomes" id="UP000249248"/>
    </source>
</evidence>
<keyword evidence="4 10" id="KW-0067">ATP-binding</keyword>
<evidence type="ECO:0000256" key="7">
    <source>
        <dbReference type="SAM" id="Phobius"/>
    </source>
</evidence>
<evidence type="ECO:0000259" key="8">
    <source>
        <dbReference type="PROSITE" id="PS50893"/>
    </source>
</evidence>
<feature type="domain" description="ABC transmembrane type-1" evidence="9">
    <location>
        <begin position="40"/>
        <end position="327"/>
    </location>
</feature>
<dbReference type="GO" id="GO:0015421">
    <property type="term" value="F:ABC-type oligopeptide transporter activity"/>
    <property type="evidence" value="ECO:0007669"/>
    <property type="project" value="TreeGrafter"/>
</dbReference>
<dbReference type="GO" id="GO:0016887">
    <property type="term" value="F:ATP hydrolysis activity"/>
    <property type="evidence" value="ECO:0007669"/>
    <property type="project" value="InterPro"/>
</dbReference>
<evidence type="ECO:0000259" key="9">
    <source>
        <dbReference type="PROSITE" id="PS50929"/>
    </source>
</evidence>
<evidence type="ECO:0000313" key="10">
    <source>
        <dbReference type="EMBL" id="PZE16817.1"/>
    </source>
</evidence>
<dbReference type="PROSITE" id="PS50893">
    <property type="entry name" value="ABC_TRANSPORTER_2"/>
    <property type="match status" value="1"/>
</dbReference>
<evidence type="ECO:0000256" key="3">
    <source>
        <dbReference type="ARBA" id="ARBA00022741"/>
    </source>
</evidence>
<dbReference type="CDD" id="cd03249">
    <property type="entry name" value="ABC_MTABC3_MDL1_MDL2"/>
    <property type="match status" value="1"/>
</dbReference>
<dbReference type="InterPro" id="IPR011527">
    <property type="entry name" value="ABC1_TM_dom"/>
</dbReference>
<comment type="caution">
    <text evidence="10">The sequence shown here is derived from an EMBL/GenBank/DDBJ whole genome shotgun (WGS) entry which is preliminary data.</text>
</comment>
<dbReference type="GO" id="GO:0005524">
    <property type="term" value="F:ATP binding"/>
    <property type="evidence" value="ECO:0007669"/>
    <property type="project" value="UniProtKB-KW"/>
</dbReference>
<feature type="transmembrane region" description="Helical" evidence="7">
    <location>
        <begin position="85"/>
        <end position="106"/>
    </location>
</feature>
<dbReference type="GO" id="GO:0090374">
    <property type="term" value="P:oligopeptide export from mitochondrion"/>
    <property type="evidence" value="ECO:0007669"/>
    <property type="project" value="TreeGrafter"/>
</dbReference>
<dbReference type="InterPro" id="IPR003593">
    <property type="entry name" value="AAA+_ATPase"/>
</dbReference>
<feature type="transmembrane region" description="Helical" evidence="7">
    <location>
        <begin position="301"/>
        <end position="318"/>
    </location>
</feature>
<sequence length="598" mass="66357">MLGRNKKTEKIKLSPESYKQAKNFLSYLKPYRGIYTVGWIFLLLSSVTAMLFPLLMGQLLGKDNTNPALTSMPSLDLSSLNTNGIFILMFIVFTFQAIFSFFRVVIFSNVTEKTLKDIKTTTVKKLLHLPIDFFNRNKVGELTSRIATDINLLQETLNTTIAEFFRQFITIILGVGFILFASWQLALWMLAVVPFVAIVAVLFGRKVKQLSKKAQDASAKSNAILEETLMGIYNVKSFTNENYEYNRYEEKVNKVAKLSMKNGRLRGAFVSFIVFALFGAIVFIIWKAKGMVPTSISNEEFYAFVLYTIFVGASFASLPDLYAKIQKAIGASEYLMTLVHEEEEVDANKPALDDFSGNVAFNAVKFSYPSRPDVEVLKGVTFEVTHGQTIALVGSSGAGKTTISNLLLKYYPLSGGAITFDGNDISKFSSESIRSQIAIVPQEVILFSGSIRANIAYGNLNASNEEIEAAAKQANALSFILGFPEQFDTEVGDRGIQLSGGQKQRIAIARAVLKNPKLLILDEATSALDTESEKLVQDALEKLMKDRTSIVIAHRLSTIKNADTILVLENGQVKQKGKHEDLIADKTGMYYQLNNTQV</sequence>
<dbReference type="SUPFAM" id="SSF90123">
    <property type="entry name" value="ABC transporter transmembrane region"/>
    <property type="match status" value="1"/>
</dbReference>
<keyword evidence="3" id="KW-0547">Nucleotide-binding</keyword>
<dbReference type="Pfam" id="PF00005">
    <property type="entry name" value="ABC_tran"/>
    <property type="match status" value="1"/>
</dbReference>
<keyword evidence="6 7" id="KW-0472">Membrane</keyword>
<evidence type="ECO:0000256" key="2">
    <source>
        <dbReference type="ARBA" id="ARBA00022692"/>
    </source>
</evidence>
<evidence type="ECO:0000256" key="4">
    <source>
        <dbReference type="ARBA" id="ARBA00022840"/>
    </source>
</evidence>
<dbReference type="SUPFAM" id="SSF52540">
    <property type="entry name" value="P-loop containing nucleoside triphosphate hydrolases"/>
    <property type="match status" value="1"/>
</dbReference>
<proteinExistence type="predicted"/>
<dbReference type="PANTHER" id="PTHR43394:SF1">
    <property type="entry name" value="ATP-BINDING CASSETTE SUB-FAMILY B MEMBER 10, MITOCHONDRIAL"/>
    <property type="match status" value="1"/>
</dbReference>
<dbReference type="PROSITE" id="PS00211">
    <property type="entry name" value="ABC_TRANSPORTER_1"/>
    <property type="match status" value="1"/>
</dbReference>
<gene>
    <name evidence="10" type="ORF">DNU06_11205</name>
</gene>
<dbReference type="InterPro" id="IPR039421">
    <property type="entry name" value="Type_1_exporter"/>
</dbReference>
<dbReference type="Pfam" id="PF00664">
    <property type="entry name" value="ABC_membrane"/>
    <property type="match status" value="1"/>
</dbReference>
<dbReference type="InterPro" id="IPR027417">
    <property type="entry name" value="P-loop_NTPase"/>
</dbReference>
<dbReference type="GO" id="GO:0005886">
    <property type="term" value="C:plasma membrane"/>
    <property type="evidence" value="ECO:0007669"/>
    <property type="project" value="UniProtKB-SubCell"/>
</dbReference>
<protein>
    <submittedName>
        <fullName evidence="10">ABC transporter ATP-binding protein</fullName>
    </submittedName>
</protein>
<dbReference type="PANTHER" id="PTHR43394">
    <property type="entry name" value="ATP-DEPENDENT PERMEASE MDL1, MITOCHONDRIAL"/>
    <property type="match status" value="1"/>
</dbReference>
<feature type="domain" description="ABC transporter" evidence="8">
    <location>
        <begin position="359"/>
        <end position="595"/>
    </location>
</feature>
<dbReference type="Proteomes" id="UP000249248">
    <property type="component" value="Unassembled WGS sequence"/>
</dbReference>
<dbReference type="InterPro" id="IPR017871">
    <property type="entry name" value="ABC_transporter-like_CS"/>
</dbReference>
<dbReference type="RefSeq" id="WP_111063426.1">
    <property type="nucleotide sequence ID" value="NZ_JBHUCU010000007.1"/>
</dbReference>
<dbReference type="PROSITE" id="PS50929">
    <property type="entry name" value="ABC_TM1F"/>
    <property type="match status" value="1"/>
</dbReference>
<feature type="transmembrane region" description="Helical" evidence="7">
    <location>
        <begin position="34"/>
        <end position="56"/>
    </location>
</feature>
<reference evidence="10 11" key="1">
    <citation type="submission" date="2018-06" db="EMBL/GenBank/DDBJ databases">
        <title>The draft genome sequence of Crocinitomix sp. SM1701.</title>
        <authorList>
            <person name="Zhang X."/>
        </authorList>
    </citation>
    <scope>NUCLEOTIDE SEQUENCE [LARGE SCALE GENOMIC DNA]</scope>
    <source>
        <strain evidence="10 11">SM1701</strain>
    </source>
</reference>
<dbReference type="InterPro" id="IPR036640">
    <property type="entry name" value="ABC1_TM_sf"/>
</dbReference>
<dbReference type="CDD" id="cd18576">
    <property type="entry name" value="ABC_6TM_bac_exporter_ABCB8_10_like"/>
    <property type="match status" value="1"/>
</dbReference>
<keyword evidence="2 7" id="KW-0812">Transmembrane</keyword>
<feature type="transmembrane region" description="Helical" evidence="7">
    <location>
        <begin position="164"/>
        <end position="181"/>
    </location>
</feature>
<dbReference type="EMBL" id="QKSB01000006">
    <property type="protein sequence ID" value="PZE16817.1"/>
    <property type="molecule type" value="Genomic_DNA"/>
</dbReference>
<dbReference type="SMART" id="SM00382">
    <property type="entry name" value="AAA"/>
    <property type="match status" value="1"/>
</dbReference>
<organism evidence="10 11">
    <name type="scientific">Putridiphycobacter roseus</name>
    <dbReference type="NCBI Taxonomy" id="2219161"/>
    <lineage>
        <taxon>Bacteria</taxon>
        <taxon>Pseudomonadati</taxon>
        <taxon>Bacteroidota</taxon>
        <taxon>Flavobacteriia</taxon>
        <taxon>Flavobacteriales</taxon>
        <taxon>Crocinitomicaceae</taxon>
        <taxon>Putridiphycobacter</taxon>
    </lineage>
</organism>
<dbReference type="FunFam" id="3.40.50.300:FF:000218">
    <property type="entry name" value="Multidrug ABC transporter ATP-binding protein"/>
    <property type="match status" value="1"/>
</dbReference>
<name>A0A2W1MY99_9FLAO</name>
<keyword evidence="5 7" id="KW-1133">Transmembrane helix</keyword>
<keyword evidence="11" id="KW-1185">Reference proteome</keyword>
<dbReference type="InterPro" id="IPR003439">
    <property type="entry name" value="ABC_transporter-like_ATP-bd"/>
</dbReference>
<dbReference type="OrthoDB" id="9780296at2"/>
<feature type="transmembrane region" description="Helical" evidence="7">
    <location>
        <begin position="267"/>
        <end position="286"/>
    </location>
</feature>
<comment type="subcellular location">
    <subcellularLocation>
        <location evidence="1">Cell membrane</location>
        <topology evidence="1">Multi-pass membrane protein</topology>
    </subcellularLocation>
</comment>
<accession>A0A2W1MY99</accession>
<evidence type="ECO:0000256" key="6">
    <source>
        <dbReference type="ARBA" id="ARBA00023136"/>
    </source>
</evidence>
<evidence type="ECO:0000256" key="1">
    <source>
        <dbReference type="ARBA" id="ARBA00004651"/>
    </source>
</evidence>
<dbReference type="AlphaFoldDB" id="A0A2W1MY99"/>
<feature type="transmembrane region" description="Helical" evidence="7">
    <location>
        <begin position="187"/>
        <end position="204"/>
    </location>
</feature>
<dbReference type="Gene3D" id="3.40.50.300">
    <property type="entry name" value="P-loop containing nucleotide triphosphate hydrolases"/>
    <property type="match status" value="1"/>
</dbReference>
<evidence type="ECO:0000256" key="5">
    <source>
        <dbReference type="ARBA" id="ARBA00022989"/>
    </source>
</evidence>